<comment type="caution">
    <text evidence="2">The sequence shown here is derived from an EMBL/GenBank/DDBJ whole genome shotgun (WGS) entry which is preliminary data.</text>
</comment>
<evidence type="ECO:0000313" key="2">
    <source>
        <dbReference type="EMBL" id="KEA65262.1"/>
    </source>
</evidence>
<dbReference type="AlphaFoldDB" id="A0A081G3A7"/>
<feature type="transmembrane region" description="Helical" evidence="1">
    <location>
        <begin position="138"/>
        <end position="158"/>
    </location>
</feature>
<gene>
    <name evidence="2" type="ORF">ADIMK_0219</name>
</gene>
<organism evidence="2 3">
    <name type="scientific">Marinobacterium lacunae</name>
    <dbReference type="NCBI Taxonomy" id="1232683"/>
    <lineage>
        <taxon>Bacteria</taxon>
        <taxon>Pseudomonadati</taxon>
        <taxon>Pseudomonadota</taxon>
        <taxon>Gammaproteobacteria</taxon>
        <taxon>Oceanospirillales</taxon>
        <taxon>Oceanospirillaceae</taxon>
        <taxon>Marinobacterium</taxon>
    </lineage>
</organism>
<proteinExistence type="predicted"/>
<dbReference type="STRING" id="1232683.ADIMK_0219"/>
<dbReference type="Proteomes" id="UP000028252">
    <property type="component" value="Unassembled WGS sequence"/>
</dbReference>
<sequence>MSACYFAIAAGKTRGISGVASGTELILTVLVHSHQEEGMSADKRAELLNWTVGKLLPEISQMQVTAGNIRDWYRCEYACQQLFELMWAKQPEQMPNLDAIGFHVFEKLDRREHEGTSAAADSPVMLNSAASSTRMKPYVWLLALSAVFVLGGLSALWVERRLQEYFPDKDAIAKPPLWKRIDEVFDKQPLSVTEPFVYPEQVGYLLELDKYFQRFQDNRTRAANLNRQLQQLRWNDADLASIRREARELDQYASSLSPILGRAYFIDDLLKKGETMRAAEELSLLDNQLKSLLIKRSLQAQRLGQTLEDALAPDS</sequence>
<evidence type="ECO:0000256" key="1">
    <source>
        <dbReference type="SAM" id="Phobius"/>
    </source>
</evidence>
<keyword evidence="3" id="KW-1185">Reference proteome</keyword>
<dbReference type="PATRIC" id="fig|1232683.4.peg.214"/>
<evidence type="ECO:0000313" key="3">
    <source>
        <dbReference type="Proteomes" id="UP000028252"/>
    </source>
</evidence>
<reference evidence="2 3" key="1">
    <citation type="submission" date="2014-04" db="EMBL/GenBank/DDBJ databases">
        <title>Marinobacterium kochiensis sp. nov., isolated from sediment sample collected from Kochi backwaters in Kerala, India.</title>
        <authorList>
            <person name="Singh A."/>
            <person name="Pinnaka A.K."/>
        </authorList>
    </citation>
    <scope>NUCLEOTIDE SEQUENCE [LARGE SCALE GENOMIC DNA]</scope>
    <source>
        <strain evidence="2 3">AK27</strain>
    </source>
</reference>
<name>A0A081G3A7_9GAMM</name>
<keyword evidence="1" id="KW-0812">Transmembrane</keyword>
<keyword evidence="1" id="KW-0472">Membrane</keyword>
<keyword evidence="1" id="KW-1133">Transmembrane helix</keyword>
<accession>A0A081G3A7</accession>
<protein>
    <submittedName>
        <fullName evidence="2">Type VI secretion-related protein VasL</fullName>
    </submittedName>
</protein>
<dbReference type="eggNOG" id="COG3515">
    <property type="taxonomic scope" value="Bacteria"/>
</dbReference>
<dbReference type="EMBL" id="JMQN01000011">
    <property type="protein sequence ID" value="KEA65262.1"/>
    <property type="molecule type" value="Genomic_DNA"/>
</dbReference>